<evidence type="ECO:0000313" key="3">
    <source>
        <dbReference type="Proteomes" id="UP000324800"/>
    </source>
</evidence>
<comment type="caution">
    <text evidence="2">The sequence shown here is derived from an EMBL/GenBank/DDBJ whole genome shotgun (WGS) entry which is preliminary data.</text>
</comment>
<organism evidence="2 3">
    <name type="scientific">Streblomastix strix</name>
    <dbReference type="NCBI Taxonomy" id="222440"/>
    <lineage>
        <taxon>Eukaryota</taxon>
        <taxon>Metamonada</taxon>
        <taxon>Preaxostyla</taxon>
        <taxon>Oxymonadida</taxon>
        <taxon>Streblomastigidae</taxon>
        <taxon>Streblomastix</taxon>
    </lineage>
</organism>
<dbReference type="EMBL" id="SNRW01006408">
    <property type="protein sequence ID" value="KAA6383145.1"/>
    <property type="molecule type" value="Genomic_DNA"/>
</dbReference>
<proteinExistence type="predicted"/>
<gene>
    <name evidence="2" type="ORF">EZS28_021328</name>
</gene>
<feature type="chain" id="PRO_5023852173" evidence="1">
    <location>
        <begin position="20"/>
        <end position="1369"/>
    </location>
</feature>
<feature type="signal peptide" evidence="1">
    <location>
        <begin position="1"/>
        <end position="19"/>
    </location>
</feature>
<keyword evidence="1" id="KW-0732">Signal</keyword>
<protein>
    <submittedName>
        <fullName evidence="2">Uncharacterized protein</fullName>
    </submittedName>
</protein>
<evidence type="ECO:0000313" key="2">
    <source>
        <dbReference type="EMBL" id="KAA6383145.1"/>
    </source>
</evidence>
<accession>A0A5J4VKW8</accession>
<reference evidence="2 3" key="1">
    <citation type="submission" date="2019-03" db="EMBL/GenBank/DDBJ databases">
        <title>Single cell metagenomics reveals metabolic interactions within the superorganism composed of flagellate Streblomastix strix and complex community of Bacteroidetes bacteria on its surface.</title>
        <authorList>
            <person name="Treitli S.C."/>
            <person name="Kolisko M."/>
            <person name="Husnik F."/>
            <person name="Keeling P."/>
            <person name="Hampl V."/>
        </authorList>
    </citation>
    <scope>NUCLEOTIDE SEQUENCE [LARGE SCALE GENOMIC DNA]</scope>
    <source>
        <strain evidence="2">ST1C</strain>
    </source>
</reference>
<name>A0A5J4VKW8_9EUKA</name>
<sequence>MKYLAIFVVLAVFCSFVRAQVTSEDTLRNSLSSGASSISIGANFSVSNQISYLNLVGTKTMSGNDYTIASEVKSGPMLVLSGNSLSLNLNVNLIDSSGQGLIRFSGNQLTISGFYSGPSFSSAYCLFTMSNTSVTIQSGTFTASKILNMISGTLNITGGLFTCSSSNTMITSSDTQLSIGGESMPIFKGIKILEVSNTDAQTKITIQQSTFQPLPDQNQYGVQIIINNAATVIGTNNSYPTFIDLELLQFGGGTSNIDYGIFIGISKESIYGQIKATDSSEVTISEDHENRSFLYVDFNAVGGQLIFEGGNLSSSESRKFFILASESGIITIENTISDPTFTNIESIICNDKSTLNIFTGFSYSPEDPSKALIQTYNSTVVIGRDSQQNNFTFKRIMNMSSGELNVVSGNIVGTDPNIALITTSDTHIIIREGSTANFTASKVFDITKGVLDIQGGTFTGSSQGAIITSQDTEIRIGSGSTPTFIGVKILEVLNTDAQTRITLYRSTFQPLPDQNYGVQIIINNAATVIGTNNSYPTFVDLEFLQFGGGTSNIDYGNFTGIQREPVYGQIKATNSSKVTISEDHENRTFLYVDFNAVGGQLIFEGGNLSRDISRKFFILASESGIITIENTISGPTFTNIESIICNDKSTLNIFTGFSYSPEDPSKALILTYNSTVVIGRDSQQNNFTFKRIMNMSSGELNVVSGNIKANSTDQALITTYGTLITIVERATATFTTSNVFNITEGIMNIQGGTFIQNSTESAIIKATNATVTIGENSTSIFKAAWGLDIKQGNLNIFGGIFIYKSIEHGMITTTDAIVTIGRNSTPTMTGFNLFDILRGTIYILGGTFNKLLSSELNGTRISITDAYATFGDENDANVTPIFNDIDYFNFTGGKIWFYSGQYHGIKSGFRIKSFESQLTFDGKLRQPELYKIQSIKQDHGQLNLFYGLFVGIPSGFRIQGFESYSTIGSSQTATFTNLKQLYQFKGTLNCVRFKFPGILIKNFTEFQIRAEEADVIIGSVDIPTNQITGMQQGKRSTTIYLHKCKTVTVQKVTLANNTNHNSASTAIISITPVMYVEAFPDTKLTITDCVFQNNCYSGRGKMSGAVYIDFIENQTSTEKGYIRFFLCKFIRNTGTISGAIIFRGKGSNDIIFSHVMFIGNGLTKGINFNGLVASCIFSYDDLGKQLGNNPFCTCYSSILQQYIQYSTDLRNGNQELFFYQKEDNYQIPYLNASSGPSYVSMFDFGNDVYNSFIEAVDHMSYIGGTIILLGEQFTIQGGVTLAMYQEITIHPYQEIPILLNQGGQTIPFNVNIKAKLTMNNFKIVQGVLQEDNFKSNIFFFIGEQSEARLTNLNFSIIKSIYDQRVSFIQ</sequence>
<dbReference type="SUPFAM" id="SSF51126">
    <property type="entry name" value="Pectin lyase-like"/>
    <property type="match status" value="1"/>
</dbReference>
<evidence type="ECO:0000256" key="1">
    <source>
        <dbReference type="SAM" id="SignalP"/>
    </source>
</evidence>
<dbReference type="InterPro" id="IPR011050">
    <property type="entry name" value="Pectin_lyase_fold/virulence"/>
</dbReference>
<dbReference type="Proteomes" id="UP000324800">
    <property type="component" value="Unassembled WGS sequence"/>
</dbReference>